<sequence>MLSLLFVSAAAFALASPLPASFSDNQIDLVKARLAESASHSWEIGTRATALLELEGPSLFVYSQGSTPPPKIYASTGGDVFKIVDDVLAKRAAGNCLPFFCDGSAGDPASIGIPDLIRNWTHPSPTSNSSSSTAAIDQLHYLIDIVPRLPDGAISHRSPPQPVQLWSDFLSMAPPFIAYYGALHNNKSLLLEAYNQIKTYRYHLTVDDDSGLLQHIVLGKSGSDPGHWATGNGWAASGMLRVLRIIQSSAFAEDLLDEQADIISWASSLLNTVWQYQQPDGSLLNYIDLSPRNTFPDASGTALLAASTFRLATILPGSVDTGAAERARKWIGANIDKDGWLTNVVNPLNWHKPGSHSPEGQAFVLMLAAAYRDFSLV</sequence>
<gene>
    <name evidence="3" type="ORF">BS47DRAFT_1338225</name>
</gene>
<evidence type="ECO:0000256" key="1">
    <source>
        <dbReference type="ARBA" id="ARBA00022801"/>
    </source>
</evidence>
<protein>
    <recommendedName>
        <fullName evidence="5">Six-hairpin glycosidase</fullName>
    </recommendedName>
</protein>
<dbReference type="InterPro" id="IPR010905">
    <property type="entry name" value="Glyco_hydro_88"/>
</dbReference>
<dbReference type="OrthoDB" id="4138492at2759"/>
<dbReference type="GO" id="GO:0005975">
    <property type="term" value="P:carbohydrate metabolic process"/>
    <property type="evidence" value="ECO:0007669"/>
    <property type="project" value="InterPro"/>
</dbReference>
<evidence type="ECO:0008006" key="5">
    <source>
        <dbReference type="Google" id="ProtNLM"/>
    </source>
</evidence>
<dbReference type="EMBL" id="MU128924">
    <property type="protein sequence ID" value="KAF9518535.1"/>
    <property type="molecule type" value="Genomic_DNA"/>
</dbReference>
<dbReference type="Pfam" id="PF07470">
    <property type="entry name" value="Glyco_hydro_88"/>
    <property type="match status" value="1"/>
</dbReference>
<dbReference type="InterPro" id="IPR008928">
    <property type="entry name" value="6-hairpin_glycosidase_sf"/>
</dbReference>
<evidence type="ECO:0000313" key="4">
    <source>
        <dbReference type="Proteomes" id="UP000886523"/>
    </source>
</evidence>
<keyword evidence="1" id="KW-0378">Hydrolase</keyword>
<keyword evidence="4" id="KW-1185">Reference proteome</keyword>
<dbReference type="Proteomes" id="UP000886523">
    <property type="component" value="Unassembled WGS sequence"/>
</dbReference>
<organism evidence="3 4">
    <name type="scientific">Hydnum rufescens UP504</name>
    <dbReference type="NCBI Taxonomy" id="1448309"/>
    <lineage>
        <taxon>Eukaryota</taxon>
        <taxon>Fungi</taxon>
        <taxon>Dikarya</taxon>
        <taxon>Basidiomycota</taxon>
        <taxon>Agaricomycotina</taxon>
        <taxon>Agaricomycetes</taxon>
        <taxon>Cantharellales</taxon>
        <taxon>Hydnaceae</taxon>
        <taxon>Hydnum</taxon>
    </lineage>
</organism>
<dbReference type="PANTHER" id="PTHR41814">
    <property type="entry name" value="EXPRESSED PROTEIN"/>
    <property type="match status" value="1"/>
</dbReference>
<name>A0A9P6B7S7_9AGAM</name>
<feature type="signal peptide" evidence="2">
    <location>
        <begin position="1"/>
        <end position="15"/>
    </location>
</feature>
<accession>A0A9P6B7S7</accession>
<dbReference type="Gene3D" id="1.50.10.10">
    <property type="match status" value="1"/>
</dbReference>
<dbReference type="AlphaFoldDB" id="A0A9P6B7S7"/>
<dbReference type="SUPFAM" id="SSF48208">
    <property type="entry name" value="Six-hairpin glycosidases"/>
    <property type="match status" value="1"/>
</dbReference>
<reference evidence="3" key="1">
    <citation type="journal article" date="2020" name="Nat. Commun.">
        <title>Large-scale genome sequencing of mycorrhizal fungi provides insights into the early evolution of symbiotic traits.</title>
        <authorList>
            <person name="Miyauchi S."/>
            <person name="Kiss E."/>
            <person name="Kuo A."/>
            <person name="Drula E."/>
            <person name="Kohler A."/>
            <person name="Sanchez-Garcia M."/>
            <person name="Morin E."/>
            <person name="Andreopoulos B."/>
            <person name="Barry K.W."/>
            <person name="Bonito G."/>
            <person name="Buee M."/>
            <person name="Carver A."/>
            <person name="Chen C."/>
            <person name="Cichocki N."/>
            <person name="Clum A."/>
            <person name="Culley D."/>
            <person name="Crous P.W."/>
            <person name="Fauchery L."/>
            <person name="Girlanda M."/>
            <person name="Hayes R.D."/>
            <person name="Keri Z."/>
            <person name="LaButti K."/>
            <person name="Lipzen A."/>
            <person name="Lombard V."/>
            <person name="Magnuson J."/>
            <person name="Maillard F."/>
            <person name="Murat C."/>
            <person name="Nolan M."/>
            <person name="Ohm R.A."/>
            <person name="Pangilinan J."/>
            <person name="Pereira M.F."/>
            <person name="Perotto S."/>
            <person name="Peter M."/>
            <person name="Pfister S."/>
            <person name="Riley R."/>
            <person name="Sitrit Y."/>
            <person name="Stielow J.B."/>
            <person name="Szollosi G."/>
            <person name="Zifcakova L."/>
            <person name="Stursova M."/>
            <person name="Spatafora J.W."/>
            <person name="Tedersoo L."/>
            <person name="Vaario L.M."/>
            <person name="Yamada A."/>
            <person name="Yan M."/>
            <person name="Wang P."/>
            <person name="Xu J."/>
            <person name="Bruns T."/>
            <person name="Baldrian P."/>
            <person name="Vilgalys R."/>
            <person name="Dunand C."/>
            <person name="Henrissat B."/>
            <person name="Grigoriev I.V."/>
            <person name="Hibbett D."/>
            <person name="Nagy L.G."/>
            <person name="Martin F.M."/>
        </authorList>
    </citation>
    <scope>NUCLEOTIDE SEQUENCE</scope>
    <source>
        <strain evidence="3">UP504</strain>
    </source>
</reference>
<feature type="chain" id="PRO_5040256923" description="Six-hairpin glycosidase" evidence="2">
    <location>
        <begin position="16"/>
        <end position="377"/>
    </location>
</feature>
<evidence type="ECO:0000256" key="2">
    <source>
        <dbReference type="SAM" id="SignalP"/>
    </source>
</evidence>
<dbReference type="InterPro" id="IPR012341">
    <property type="entry name" value="6hp_glycosidase-like_sf"/>
</dbReference>
<dbReference type="PANTHER" id="PTHR41814:SF1">
    <property type="entry name" value="CELLULASE"/>
    <property type="match status" value="1"/>
</dbReference>
<dbReference type="GO" id="GO:0016787">
    <property type="term" value="F:hydrolase activity"/>
    <property type="evidence" value="ECO:0007669"/>
    <property type="project" value="UniProtKB-KW"/>
</dbReference>
<proteinExistence type="predicted"/>
<evidence type="ECO:0000313" key="3">
    <source>
        <dbReference type="EMBL" id="KAF9518535.1"/>
    </source>
</evidence>
<keyword evidence="2" id="KW-0732">Signal</keyword>
<comment type="caution">
    <text evidence="3">The sequence shown here is derived from an EMBL/GenBank/DDBJ whole genome shotgun (WGS) entry which is preliminary data.</text>
</comment>